<evidence type="ECO:0000256" key="1">
    <source>
        <dbReference type="ARBA" id="ARBA00022729"/>
    </source>
</evidence>
<name>A0A420WLF0_9PROT</name>
<comment type="caution">
    <text evidence="7">The sequence shown here is derived from an EMBL/GenBank/DDBJ whole genome shotgun (WGS) entry which is preliminary data.</text>
</comment>
<comment type="similarity">
    <text evidence="4">Belongs to the BamD family.</text>
</comment>
<dbReference type="GO" id="GO:0009279">
    <property type="term" value="C:cell outer membrane"/>
    <property type="evidence" value="ECO:0007669"/>
    <property type="project" value="UniProtKB-SubCell"/>
</dbReference>
<comment type="function">
    <text evidence="4">Part of the outer membrane protein assembly complex, which is involved in assembly and insertion of beta-barrel proteins into the outer membrane.</text>
</comment>
<dbReference type="GO" id="GO:0051205">
    <property type="term" value="P:protein insertion into membrane"/>
    <property type="evidence" value="ECO:0007669"/>
    <property type="project" value="UniProtKB-UniRule"/>
</dbReference>
<dbReference type="Proteomes" id="UP000282211">
    <property type="component" value="Unassembled WGS sequence"/>
</dbReference>
<keyword evidence="4" id="KW-0449">Lipoprotein</keyword>
<feature type="domain" description="Outer membrane lipoprotein BamD-like" evidence="6">
    <location>
        <begin position="44"/>
        <end position="235"/>
    </location>
</feature>
<sequence>MAFKTQYKQTARLAMIGLLTIMVSGCSVFGGKDKKERLAYIERPAELIYNEAFDRVEKNDWSRAKLYFQEVERQHPFSKWARRAMLMNAYASYRTTDYEESIATAQRFISLHPGNESTPYAYYLIAINYYDQIYDVGRDQATTVSAEAALQQVVRRYPDSDYARDARLKLELTQDHLAGKEMAIGRYYLRENQQLAAIGRFKNVVKNYETTSQTEEALHRLVESYVSLGIISEAKLVGSVLGYNYPNSEWYADSYELLQGYGVDLEAERKKNRRDGYWQRLKERLF</sequence>
<keyword evidence="8" id="KW-1185">Reference proteome</keyword>
<dbReference type="InterPro" id="IPR011990">
    <property type="entry name" value="TPR-like_helical_dom_sf"/>
</dbReference>
<protein>
    <recommendedName>
        <fullName evidence="4">Outer membrane protein assembly factor BamD</fullName>
    </recommendedName>
</protein>
<dbReference type="GO" id="GO:0043165">
    <property type="term" value="P:Gram-negative-bacterium-type cell outer membrane assembly"/>
    <property type="evidence" value="ECO:0007669"/>
    <property type="project" value="UniProtKB-UniRule"/>
</dbReference>
<organism evidence="7 8">
    <name type="scientific">Litorimonas taeanensis</name>
    <dbReference type="NCBI Taxonomy" id="568099"/>
    <lineage>
        <taxon>Bacteria</taxon>
        <taxon>Pseudomonadati</taxon>
        <taxon>Pseudomonadota</taxon>
        <taxon>Alphaproteobacteria</taxon>
        <taxon>Maricaulales</taxon>
        <taxon>Robiginitomaculaceae</taxon>
    </lineage>
</organism>
<evidence type="ECO:0000256" key="5">
    <source>
        <dbReference type="SAM" id="Phobius"/>
    </source>
</evidence>
<evidence type="ECO:0000256" key="2">
    <source>
        <dbReference type="ARBA" id="ARBA00023136"/>
    </source>
</evidence>
<evidence type="ECO:0000259" key="6">
    <source>
        <dbReference type="Pfam" id="PF13525"/>
    </source>
</evidence>
<dbReference type="RefSeq" id="WP_233345434.1">
    <property type="nucleotide sequence ID" value="NZ_RBII01000001.1"/>
</dbReference>
<keyword evidence="3 4" id="KW-0998">Cell outer membrane</keyword>
<gene>
    <name evidence="4" type="primary">bamD</name>
    <name evidence="7" type="ORF">DES40_1033</name>
</gene>
<keyword evidence="2 4" id="KW-0472">Membrane</keyword>
<evidence type="ECO:0000256" key="3">
    <source>
        <dbReference type="ARBA" id="ARBA00023237"/>
    </source>
</evidence>
<proteinExistence type="inferred from homology"/>
<dbReference type="InParanoid" id="A0A420WLF0"/>
<evidence type="ECO:0000313" key="7">
    <source>
        <dbReference type="EMBL" id="RKQ71705.1"/>
    </source>
</evidence>
<dbReference type="InterPro" id="IPR039565">
    <property type="entry name" value="BamD-like"/>
</dbReference>
<dbReference type="Gene3D" id="1.25.40.10">
    <property type="entry name" value="Tetratricopeptide repeat domain"/>
    <property type="match status" value="1"/>
</dbReference>
<keyword evidence="1 4" id="KW-0732">Signal</keyword>
<dbReference type="NCBIfam" id="TIGR03302">
    <property type="entry name" value="OM_YfiO"/>
    <property type="match status" value="1"/>
</dbReference>
<keyword evidence="5" id="KW-1133">Transmembrane helix</keyword>
<dbReference type="HAMAP" id="MF_00922">
    <property type="entry name" value="OM_assembly_BamD"/>
    <property type="match status" value="1"/>
</dbReference>
<dbReference type="InterPro" id="IPR017689">
    <property type="entry name" value="BamD"/>
</dbReference>
<dbReference type="EMBL" id="RBII01000001">
    <property type="protein sequence ID" value="RKQ71705.1"/>
    <property type="molecule type" value="Genomic_DNA"/>
</dbReference>
<comment type="subcellular location">
    <subcellularLocation>
        <location evidence="4">Cell outer membrane</location>
        <topology evidence="4">Lipid-anchor</topology>
    </subcellularLocation>
</comment>
<dbReference type="SUPFAM" id="SSF48452">
    <property type="entry name" value="TPR-like"/>
    <property type="match status" value="1"/>
</dbReference>
<comment type="subunit">
    <text evidence="4">Part of the Bam complex.</text>
</comment>
<dbReference type="Pfam" id="PF13525">
    <property type="entry name" value="YfiO"/>
    <property type="match status" value="1"/>
</dbReference>
<evidence type="ECO:0000313" key="8">
    <source>
        <dbReference type="Proteomes" id="UP000282211"/>
    </source>
</evidence>
<keyword evidence="4" id="KW-0564">Palmitate</keyword>
<accession>A0A420WLF0</accession>
<evidence type="ECO:0000256" key="4">
    <source>
        <dbReference type="HAMAP-Rule" id="MF_00922"/>
    </source>
</evidence>
<dbReference type="AlphaFoldDB" id="A0A420WLF0"/>
<dbReference type="FunCoup" id="A0A420WLF0">
    <property type="interactions" value="82"/>
</dbReference>
<feature type="transmembrane region" description="Helical" evidence="5">
    <location>
        <begin position="12"/>
        <end position="31"/>
    </location>
</feature>
<reference evidence="7 8" key="1">
    <citation type="submission" date="2018-10" db="EMBL/GenBank/DDBJ databases">
        <title>Genomic Encyclopedia of Type Strains, Phase IV (KMG-IV): sequencing the most valuable type-strain genomes for metagenomic binning, comparative biology and taxonomic classification.</title>
        <authorList>
            <person name="Goeker M."/>
        </authorList>
    </citation>
    <scope>NUCLEOTIDE SEQUENCE [LARGE SCALE GENOMIC DNA]</scope>
    <source>
        <strain evidence="7 8">DSM 22008</strain>
    </source>
</reference>
<dbReference type="PROSITE" id="PS51257">
    <property type="entry name" value="PROKAR_LIPOPROTEIN"/>
    <property type="match status" value="1"/>
</dbReference>
<keyword evidence="5" id="KW-0812">Transmembrane</keyword>
<dbReference type="CDD" id="cd15830">
    <property type="entry name" value="BamD"/>
    <property type="match status" value="1"/>
</dbReference>